<dbReference type="InterPro" id="IPR018771">
    <property type="entry name" value="PocR_dom"/>
</dbReference>
<feature type="domain" description="Signal transduction histidine kinase internal region" evidence="2">
    <location>
        <begin position="205"/>
        <end position="283"/>
    </location>
</feature>
<name>A0A4Q0VFW1_CLOTA</name>
<feature type="domain" description="Histidine kinase/HSP90-like ATPase" evidence="1">
    <location>
        <begin position="302"/>
        <end position="405"/>
    </location>
</feature>
<organism evidence="4 5">
    <name type="scientific">Clostridium tetani</name>
    <dbReference type="NCBI Taxonomy" id="1513"/>
    <lineage>
        <taxon>Bacteria</taxon>
        <taxon>Bacillati</taxon>
        <taxon>Bacillota</taxon>
        <taxon>Clostridia</taxon>
        <taxon>Eubacteriales</taxon>
        <taxon>Clostridiaceae</taxon>
        <taxon>Clostridium</taxon>
    </lineage>
</organism>
<dbReference type="Pfam" id="PF02518">
    <property type="entry name" value="HATPase_c"/>
    <property type="match status" value="1"/>
</dbReference>
<dbReference type="InterPro" id="IPR050640">
    <property type="entry name" value="Bact_2-comp_sensor_kinase"/>
</dbReference>
<keyword evidence="4" id="KW-0808">Transferase</keyword>
<proteinExistence type="predicted"/>
<dbReference type="Gene3D" id="3.30.565.10">
    <property type="entry name" value="Histidine kinase-like ATPase, C-terminal domain"/>
    <property type="match status" value="1"/>
</dbReference>
<dbReference type="RefSeq" id="WP_129029606.1">
    <property type="nucleotide sequence ID" value="NZ_AP026806.1"/>
</dbReference>
<dbReference type="Pfam" id="PF06580">
    <property type="entry name" value="His_kinase"/>
    <property type="match status" value="1"/>
</dbReference>
<dbReference type="InterPro" id="IPR003594">
    <property type="entry name" value="HATPase_dom"/>
</dbReference>
<evidence type="ECO:0000313" key="5">
    <source>
        <dbReference type="Proteomes" id="UP000290921"/>
    </source>
</evidence>
<keyword evidence="4" id="KW-0418">Kinase</keyword>
<dbReference type="Proteomes" id="UP000290921">
    <property type="component" value="Unassembled WGS sequence"/>
</dbReference>
<dbReference type="SUPFAM" id="SSF55874">
    <property type="entry name" value="ATPase domain of HSP90 chaperone/DNA topoisomerase II/histidine kinase"/>
    <property type="match status" value="1"/>
</dbReference>
<protein>
    <submittedName>
        <fullName evidence="4">Histidine kinase</fullName>
    </submittedName>
</protein>
<gene>
    <name evidence="4" type="ORF">DP130_00690</name>
</gene>
<reference evidence="4 5" key="1">
    <citation type="submission" date="2018-06" db="EMBL/GenBank/DDBJ databases">
        <title>Genome conservation of Clostridium tetani.</title>
        <authorList>
            <person name="Bruggemann H."/>
            <person name="Popoff M.R."/>
        </authorList>
    </citation>
    <scope>NUCLEOTIDE SEQUENCE [LARGE SCALE GENOMIC DNA]</scope>
    <source>
        <strain evidence="4 5">2017.061</strain>
    </source>
</reference>
<sequence length="406" mass="46727">MLNNRNLHDLIDVNILKNIQDRLAEITGLAYNIVNFKGIPINEYSNFSSFCKKIRSTHEGLRICCDANAHAGLEAALRKKPYIFRCPAGLVDVAIPIIVNDTYLGAIFFGQVRTNNDNLSSINNSNYYLKKHKNCSEFIDDYNNILYLDYYKIESIAYLVQIIVNQLVEKTYLKSIEEELNFNNIKLMKEKEYRIKLEEELKVSRLTLLQSKINPYFLFNALNSISRLALIEDSPKTYEMIVLLAEFSRYTSKHIGSKVILEEDIENIILYLKIQSIRFKDRIKYEININDNIKKLKIPSMVLQCFIENAVIHGLCPKKEGGTIKIKGEILEKVATITITDDGVGISKDKLFLILNGSDRIKNNNVGMSIYNVNEILTRCYGKNYRVEIESEINVGTMIKLKFPFT</sequence>
<dbReference type="InterPro" id="IPR036890">
    <property type="entry name" value="HATPase_C_sf"/>
</dbReference>
<evidence type="ECO:0000259" key="1">
    <source>
        <dbReference type="Pfam" id="PF02518"/>
    </source>
</evidence>
<dbReference type="GO" id="GO:0000155">
    <property type="term" value="F:phosphorelay sensor kinase activity"/>
    <property type="evidence" value="ECO:0007669"/>
    <property type="project" value="InterPro"/>
</dbReference>
<dbReference type="PANTHER" id="PTHR34220">
    <property type="entry name" value="SENSOR HISTIDINE KINASE YPDA"/>
    <property type="match status" value="1"/>
</dbReference>
<accession>A0A4Q0VFW1</accession>
<comment type="caution">
    <text evidence="4">The sequence shown here is derived from an EMBL/GenBank/DDBJ whole genome shotgun (WGS) entry which is preliminary data.</text>
</comment>
<feature type="domain" description="PocR" evidence="3">
    <location>
        <begin position="9"/>
        <end position="172"/>
    </location>
</feature>
<dbReference type="InterPro" id="IPR010559">
    <property type="entry name" value="Sig_transdc_His_kin_internal"/>
</dbReference>
<evidence type="ECO:0000313" key="4">
    <source>
        <dbReference type="EMBL" id="RXI50521.1"/>
    </source>
</evidence>
<dbReference type="EMBL" id="QMAP01000001">
    <property type="protein sequence ID" value="RXI50521.1"/>
    <property type="molecule type" value="Genomic_DNA"/>
</dbReference>
<dbReference type="AlphaFoldDB" id="A0A4Q0VFW1"/>
<dbReference type="Pfam" id="PF10114">
    <property type="entry name" value="PocR"/>
    <property type="match status" value="1"/>
</dbReference>
<dbReference type="GO" id="GO:0016020">
    <property type="term" value="C:membrane"/>
    <property type="evidence" value="ECO:0007669"/>
    <property type="project" value="InterPro"/>
</dbReference>
<evidence type="ECO:0000259" key="3">
    <source>
        <dbReference type="Pfam" id="PF10114"/>
    </source>
</evidence>
<dbReference type="PANTHER" id="PTHR34220:SF7">
    <property type="entry name" value="SENSOR HISTIDINE KINASE YPDA"/>
    <property type="match status" value="1"/>
</dbReference>
<evidence type="ECO:0000259" key="2">
    <source>
        <dbReference type="Pfam" id="PF06580"/>
    </source>
</evidence>